<name>A0A7R9L1F9_9ACAR</name>
<gene>
    <name evidence="2" type="ORF">OSB1V03_LOCUS13423</name>
</gene>
<feature type="region of interest" description="Disordered" evidence="1">
    <location>
        <begin position="41"/>
        <end position="64"/>
    </location>
</feature>
<keyword evidence="3" id="KW-1185">Reference proteome</keyword>
<dbReference type="EMBL" id="OC866559">
    <property type="protein sequence ID" value="CAD7633024.1"/>
    <property type="molecule type" value="Genomic_DNA"/>
</dbReference>
<evidence type="ECO:0000256" key="1">
    <source>
        <dbReference type="SAM" id="MobiDB-lite"/>
    </source>
</evidence>
<sequence>MQAMPAPPPYDRNGMYQEMVPQPYPGNQQVQVNPGWPVQYQPQPVYMQQPPPGQPMYGQQPYGMPYGAPPVQQQPIIIEEVRGKRNDNSGGGMSKESCCCLALLAGCCLGCCCAD</sequence>
<dbReference type="Proteomes" id="UP000759131">
    <property type="component" value="Unassembled WGS sequence"/>
</dbReference>
<protein>
    <submittedName>
        <fullName evidence="2">Uncharacterized protein</fullName>
    </submittedName>
</protein>
<accession>A0A7R9L1F9</accession>
<reference evidence="2" key="1">
    <citation type="submission" date="2020-11" db="EMBL/GenBank/DDBJ databases">
        <authorList>
            <person name="Tran Van P."/>
        </authorList>
    </citation>
    <scope>NUCLEOTIDE SEQUENCE</scope>
</reference>
<dbReference type="AlphaFoldDB" id="A0A7R9L1F9"/>
<organism evidence="2">
    <name type="scientific">Medioppia subpectinata</name>
    <dbReference type="NCBI Taxonomy" id="1979941"/>
    <lineage>
        <taxon>Eukaryota</taxon>
        <taxon>Metazoa</taxon>
        <taxon>Ecdysozoa</taxon>
        <taxon>Arthropoda</taxon>
        <taxon>Chelicerata</taxon>
        <taxon>Arachnida</taxon>
        <taxon>Acari</taxon>
        <taxon>Acariformes</taxon>
        <taxon>Sarcoptiformes</taxon>
        <taxon>Oribatida</taxon>
        <taxon>Brachypylina</taxon>
        <taxon>Oppioidea</taxon>
        <taxon>Oppiidae</taxon>
        <taxon>Medioppia</taxon>
    </lineage>
</organism>
<dbReference type="EMBL" id="CAJPIZ010011984">
    <property type="protein sequence ID" value="CAG2113454.1"/>
    <property type="molecule type" value="Genomic_DNA"/>
</dbReference>
<proteinExistence type="predicted"/>
<feature type="compositionally biased region" description="Low complexity" evidence="1">
    <location>
        <begin position="55"/>
        <end position="64"/>
    </location>
</feature>
<evidence type="ECO:0000313" key="3">
    <source>
        <dbReference type="Proteomes" id="UP000759131"/>
    </source>
</evidence>
<evidence type="ECO:0000313" key="2">
    <source>
        <dbReference type="EMBL" id="CAD7633024.1"/>
    </source>
</evidence>